<dbReference type="AlphaFoldDB" id="A0A3N0XPJ0"/>
<name>A0A3N0XPJ0_ANAGA</name>
<evidence type="ECO:0000256" key="1">
    <source>
        <dbReference type="SAM" id="MobiDB-lite"/>
    </source>
</evidence>
<accession>A0A3N0XPJ0</accession>
<proteinExistence type="predicted"/>
<sequence>MDASREPAISQGFAAVRSGTHESVRGLKVICDESFAEPLEKLALSEGGHIEYPNDKAGEERQRSEKTLSGAEDEERVDGVSAMSFFLPYRPAHSARVSLLCYATICSLCRDVSLFQTNRQRGHKQVEVAVDVTEGQMVKLDMCWHLVREQRLRFRCKLSVTLVLVTAGSPEEEEEEDFRTDFLHLLSQFEISSETLVETRLRLRGYSEMDSLQDCSSRRNS</sequence>
<dbReference type="EMBL" id="RJVU01069537">
    <property type="protein sequence ID" value="ROI69411.1"/>
    <property type="molecule type" value="Genomic_DNA"/>
</dbReference>
<evidence type="ECO:0000313" key="3">
    <source>
        <dbReference type="Proteomes" id="UP000281406"/>
    </source>
</evidence>
<dbReference type="Proteomes" id="UP000281406">
    <property type="component" value="Unassembled WGS sequence"/>
</dbReference>
<keyword evidence="3" id="KW-1185">Reference proteome</keyword>
<gene>
    <name evidence="2" type="ORF">DPX16_14351</name>
</gene>
<organism evidence="2 3">
    <name type="scientific">Anabarilius grahami</name>
    <name type="common">Kanglang fish</name>
    <name type="synonym">Barilius grahami</name>
    <dbReference type="NCBI Taxonomy" id="495550"/>
    <lineage>
        <taxon>Eukaryota</taxon>
        <taxon>Metazoa</taxon>
        <taxon>Chordata</taxon>
        <taxon>Craniata</taxon>
        <taxon>Vertebrata</taxon>
        <taxon>Euteleostomi</taxon>
        <taxon>Actinopterygii</taxon>
        <taxon>Neopterygii</taxon>
        <taxon>Teleostei</taxon>
        <taxon>Ostariophysi</taxon>
        <taxon>Cypriniformes</taxon>
        <taxon>Xenocyprididae</taxon>
        <taxon>Xenocypridinae</taxon>
        <taxon>Xenocypridinae incertae sedis</taxon>
        <taxon>Anabarilius</taxon>
    </lineage>
</organism>
<feature type="compositionally biased region" description="Basic and acidic residues" evidence="1">
    <location>
        <begin position="50"/>
        <end position="66"/>
    </location>
</feature>
<protein>
    <submittedName>
        <fullName evidence="2">Uncharacterized protein</fullName>
    </submittedName>
</protein>
<evidence type="ECO:0000313" key="2">
    <source>
        <dbReference type="EMBL" id="ROI69411.1"/>
    </source>
</evidence>
<feature type="region of interest" description="Disordered" evidence="1">
    <location>
        <begin position="50"/>
        <end position="75"/>
    </location>
</feature>
<reference evidence="2 3" key="1">
    <citation type="submission" date="2018-10" db="EMBL/GenBank/DDBJ databases">
        <title>Genome assembly for a Yunnan-Guizhou Plateau 3E fish, Anabarilius grahami (Regan), and its evolutionary and genetic applications.</title>
        <authorList>
            <person name="Jiang W."/>
        </authorList>
    </citation>
    <scope>NUCLEOTIDE SEQUENCE [LARGE SCALE GENOMIC DNA]</scope>
    <source>
        <strain evidence="2">AG-KIZ</strain>
        <tissue evidence="2">Muscle</tissue>
    </source>
</reference>
<comment type="caution">
    <text evidence="2">The sequence shown here is derived from an EMBL/GenBank/DDBJ whole genome shotgun (WGS) entry which is preliminary data.</text>
</comment>